<protein>
    <submittedName>
        <fullName evidence="2">Uncharacterized protein</fullName>
    </submittedName>
</protein>
<reference evidence="2 3" key="1">
    <citation type="submission" date="2019-10" db="EMBL/GenBank/DDBJ databases">
        <authorList>
            <person name="Mahalingam V.A."/>
            <person name="Aull H.A."/>
            <person name="Garlena R.A."/>
            <person name="Russell D.A."/>
            <person name="Pope W.H."/>
            <person name="Jacobs-Sera D."/>
            <person name="Hatfull G.F."/>
        </authorList>
    </citation>
    <scope>NUCLEOTIDE SEQUENCE [LARGE SCALE GENOMIC DNA]</scope>
</reference>
<dbReference type="GeneID" id="80005563"/>
<dbReference type="Proteomes" id="UP000424003">
    <property type="component" value="Segment"/>
</dbReference>
<proteinExistence type="predicted"/>
<gene>
    <name evidence="2" type="primary">55</name>
    <name evidence="2" type="ORF">PBI_ARIADNE_55</name>
</gene>
<evidence type="ECO:0000256" key="1">
    <source>
        <dbReference type="SAM" id="Phobius"/>
    </source>
</evidence>
<sequence>MHEHDPLPDDLATPTRARNSASTNAGIITGGFLLALCVIGLAYAFTL</sequence>
<keyword evidence="1" id="KW-1133">Transmembrane helix</keyword>
<keyword evidence="1" id="KW-0472">Membrane</keyword>
<keyword evidence="1" id="KW-0812">Transmembrane</keyword>
<organism evidence="2 3">
    <name type="scientific">Microbacterium phage Ariadne</name>
    <dbReference type="NCBI Taxonomy" id="2656546"/>
    <lineage>
        <taxon>Viruses</taxon>
        <taxon>Duplodnaviria</taxon>
        <taxon>Heunggongvirae</taxon>
        <taxon>Uroviricota</taxon>
        <taxon>Caudoviricetes</taxon>
        <taxon>Hodgkinviridae</taxon>
        <taxon>Metamorphoovirus</taxon>
        <taxon>Metamorphoovirus ariadne</taxon>
    </lineage>
</organism>
<dbReference type="RefSeq" id="YP_010751891.1">
    <property type="nucleotide sequence ID" value="NC_073374.1"/>
</dbReference>
<dbReference type="KEGG" id="vg:80005563"/>
<accession>A0A649VBF9</accession>
<evidence type="ECO:0000313" key="2">
    <source>
        <dbReference type="EMBL" id="QGJ89459.1"/>
    </source>
</evidence>
<name>A0A649VBF9_9CAUD</name>
<keyword evidence="3" id="KW-1185">Reference proteome</keyword>
<feature type="transmembrane region" description="Helical" evidence="1">
    <location>
        <begin position="25"/>
        <end position="45"/>
    </location>
</feature>
<dbReference type="EMBL" id="MN585986">
    <property type="protein sequence ID" value="QGJ89459.1"/>
    <property type="molecule type" value="Genomic_DNA"/>
</dbReference>
<evidence type="ECO:0000313" key="3">
    <source>
        <dbReference type="Proteomes" id="UP000424003"/>
    </source>
</evidence>